<dbReference type="InterPro" id="IPR013785">
    <property type="entry name" value="Aldolase_TIM"/>
</dbReference>
<dbReference type="GO" id="GO:0070040">
    <property type="term" value="F:rRNA (adenine(2503)-C2-)-methyltransferase activity"/>
    <property type="evidence" value="ECO:0007669"/>
    <property type="project" value="UniProtKB-UniRule"/>
</dbReference>
<dbReference type="GO" id="GO:0000049">
    <property type="term" value="F:tRNA binding"/>
    <property type="evidence" value="ECO:0007669"/>
    <property type="project" value="UniProtKB-UniRule"/>
</dbReference>
<comment type="subcellular location">
    <subcellularLocation>
        <location evidence="1 14">Cytoplasm</location>
    </subcellularLocation>
</comment>
<dbReference type="OrthoDB" id="9793973at2"/>
<reference evidence="16 17" key="1">
    <citation type="submission" date="2019-06" db="EMBL/GenBank/DDBJ databases">
        <title>Quisquiliibacterium sp. nov., isolated from a maize field.</title>
        <authorList>
            <person name="Lin S.-Y."/>
            <person name="Tsai C.-F."/>
            <person name="Young C.-C."/>
        </authorList>
    </citation>
    <scope>NUCLEOTIDE SEQUENCE [LARGE SCALE GENOMIC DNA]</scope>
    <source>
        <strain evidence="16 17">CC-CFT501</strain>
    </source>
</reference>
<keyword evidence="17" id="KW-1185">Reference proteome</keyword>
<evidence type="ECO:0000259" key="15">
    <source>
        <dbReference type="PROSITE" id="PS51918"/>
    </source>
</evidence>
<dbReference type="GO" id="GO:0030488">
    <property type="term" value="P:tRNA methylation"/>
    <property type="evidence" value="ECO:0007669"/>
    <property type="project" value="UniProtKB-UniRule"/>
</dbReference>
<dbReference type="HAMAP" id="MF_01849">
    <property type="entry name" value="RNA_methyltr_RlmN"/>
    <property type="match status" value="1"/>
</dbReference>
<evidence type="ECO:0000256" key="2">
    <source>
        <dbReference type="ARBA" id="ARBA00007544"/>
    </source>
</evidence>
<dbReference type="GO" id="GO:0002935">
    <property type="term" value="F:tRNA (adenine(37)-C2)-methyltransferase activity"/>
    <property type="evidence" value="ECO:0007669"/>
    <property type="project" value="UniProtKB-UniRule"/>
</dbReference>
<feature type="binding site" evidence="14">
    <location>
        <position position="135"/>
    </location>
    <ligand>
        <name>[4Fe-4S] cluster</name>
        <dbReference type="ChEBI" id="CHEBI:49883"/>
        <note>4Fe-4S-S-AdoMet</note>
    </ligand>
</feature>
<dbReference type="Proteomes" id="UP000321548">
    <property type="component" value="Unassembled WGS sequence"/>
</dbReference>
<comment type="similarity">
    <text evidence="2 14">Belongs to the radical SAM superfamily. RlmN family.</text>
</comment>
<evidence type="ECO:0000313" key="16">
    <source>
        <dbReference type="EMBL" id="TXL61661.1"/>
    </source>
</evidence>
<dbReference type="SUPFAM" id="SSF102114">
    <property type="entry name" value="Radical SAM enzymes"/>
    <property type="match status" value="1"/>
</dbReference>
<dbReference type="FunFam" id="3.20.20.70:FF:000008">
    <property type="entry name" value="Dual-specificity RNA methyltransferase RlmN"/>
    <property type="match status" value="1"/>
</dbReference>
<keyword evidence="4 14" id="KW-0963">Cytoplasm</keyword>
<evidence type="ECO:0000256" key="4">
    <source>
        <dbReference type="ARBA" id="ARBA00022490"/>
    </source>
</evidence>
<evidence type="ECO:0000256" key="3">
    <source>
        <dbReference type="ARBA" id="ARBA00022485"/>
    </source>
</evidence>
<dbReference type="Gene3D" id="1.10.150.530">
    <property type="match status" value="1"/>
</dbReference>
<dbReference type="Gene3D" id="3.20.20.70">
    <property type="entry name" value="Aldolase class I"/>
    <property type="match status" value="1"/>
</dbReference>
<evidence type="ECO:0000256" key="11">
    <source>
        <dbReference type="ARBA" id="ARBA00023004"/>
    </source>
</evidence>
<dbReference type="PANTHER" id="PTHR30544">
    <property type="entry name" value="23S RRNA METHYLTRANSFERASE"/>
    <property type="match status" value="1"/>
</dbReference>
<dbReference type="CDD" id="cd01335">
    <property type="entry name" value="Radical_SAM"/>
    <property type="match status" value="1"/>
</dbReference>
<dbReference type="SFLD" id="SFLDS00029">
    <property type="entry name" value="Radical_SAM"/>
    <property type="match status" value="1"/>
</dbReference>
<comment type="cofactor">
    <cofactor evidence="14">
        <name>[4Fe-4S] cluster</name>
        <dbReference type="ChEBI" id="CHEBI:49883"/>
    </cofactor>
    <text evidence="14">Binds 1 [4Fe-4S] cluster. The cluster is coordinated with 3 cysteines and an exchangeable S-adenosyl-L-methionine.</text>
</comment>
<keyword evidence="8 14" id="KW-0949">S-adenosyl-L-methionine</keyword>
<keyword evidence="6 14" id="KW-0489">Methyltransferase</keyword>
<evidence type="ECO:0000256" key="10">
    <source>
        <dbReference type="ARBA" id="ARBA00022723"/>
    </source>
</evidence>
<comment type="caution">
    <text evidence="16">The sequence shown here is derived from an EMBL/GenBank/DDBJ whole genome shotgun (WGS) entry which is preliminary data.</text>
</comment>
<dbReference type="PANTHER" id="PTHR30544:SF5">
    <property type="entry name" value="RADICAL SAM CORE DOMAIN-CONTAINING PROTEIN"/>
    <property type="match status" value="1"/>
</dbReference>
<keyword evidence="7 14" id="KW-0808">Transferase</keyword>
<feature type="binding site" evidence="14">
    <location>
        <position position="128"/>
    </location>
    <ligand>
        <name>[4Fe-4S] cluster</name>
        <dbReference type="ChEBI" id="CHEBI:49883"/>
        <note>4Fe-4S-S-AdoMet</note>
    </ligand>
</feature>
<name>A0A5C8NLI0_9BURK</name>
<dbReference type="EC" id="2.1.1.192" evidence="14"/>
<dbReference type="SFLD" id="SFLDG01062">
    <property type="entry name" value="methyltransferase_(Class_A)"/>
    <property type="match status" value="1"/>
</dbReference>
<feature type="binding site" evidence="14">
    <location>
        <position position="218"/>
    </location>
    <ligand>
        <name>S-adenosyl-L-methionine</name>
        <dbReference type="ChEBI" id="CHEBI:59789"/>
    </ligand>
</feature>
<dbReference type="GO" id="GO:0005737">
    <property type="term" value="C:cytoplasm"/>
    <property type="evidence" value="ECO:0007669"/>
    <property type="project" value="UniProtKB-SubCell"/>
</dbReference>
<comment type="miscellaneous">
    <text evidence="14">Reaction proceeds by a ping-pong mechanism involving intermediate methylation of a conserved cysteine residue.</text>
</comment>
<dbReference type="EMBL" id="VDUY01000012">
    <property type="protein sequence ID" value="TXL61661.1"/>
    <property type="molecule type" value="Genomic_DNA"/>
</dbReference>
<feature type="binding site" evidence="14">
    <location>
        <position position="132"/>
    </location>
    <ligand>
        <name>[4Fe-4S] cluster</name>
        <dbReference type="ChEBI" id="CHEBI:49883"/>
        <note>4Fe-4S-S-AdoMet</note>
    </ligand>
</feature>
<dbReference type="InterPro" id="IPR040072">
    <property type="entry name" value="Methyltransferase_A"/>
</dbReference>
<dbReference type="AlphaFoldDB" id="A0A5C8NLI0"/>
<evidence type="ECO:0000256" key="9">
    <source>
        <dbReference type="ARBA" id="ARBA00022694"/>
    </source>
</evidence>
<protein>
    <recommendedName>
        <fullName evidence="14">Dual-specificity RNA methyltransferase RlmN</fullName>
        <ecNumber evidence="14">2.1.1.192</ecNumber>
    </recommendedName>
    <alternativeName>
        <fullName evidence="14">23S rRNA (adenine(2503)-C(2))-methyltransferase</fullName>
    </alternativeName>
    <alternativeName>
        <fullName evidence="14">23S rRNA m2A2503 methyltransferase</fullName>
    </alternativeName>
    <alternativeName>
        <fullName evidence="14">Ribosomal RNA large subunit methyltransferase N</fullName>
    </alternativeName>
    <alternativeName>
        <fullName evidence="14">tRNA (adenine(37)-C(2))-methyltransferase</fullName>
    </alternativeName>
    <alternativeName>
        <fullName evidence="14">tRNA m2A37 methyltransferase</fullName>
    </alternativeName>
</protein>
<dbReference type="Pfam" id="PF04055">
    <property type="entry name" value="Radical_SAM"/>
    <property type="match status" value="1"/>
</dbReference>
<keyword evidence="13 14" id="KW-1015">Disulfide bond</keyword>
<evidence type="ECO:0000256" key="8">
    <source>
        <dbReference type="ARBA" id="ARBA00022691"/>
    </source>
</evidence>
<dbReference type="SFLD" id="SFLDF00275">
    <property type="entry name" value="adenosine_C2_methyltransferase"/>
    <property type="match status" value="1"/>
</dbReference>
<feature type="domain" description="Radical SAM core" evidence="15">
    <location>
        <begin position="114"/>
        <end position="355"/>
    </location>
</feature>
<keyword evidence="5 14" id="KW-0698">rRNA processing</keyword>
<dbReference type="InterPro" id="IPR027492">
    <property type="entry name" value="RNA_MTrfase_RlmN"/>
</dbReference>
<evidence type="ECO:0000256" key="7">
    <source>
        <dbReference type="ARBA" id="ARBA00022679"/>
    </source>
</evidence>
<feature type="active site" description="Proton acceptor" evidence="14">
    <location>
        <position position="108"/>
    </location>
</feature>
<sequence>MPGQPASGDAAAPSHEGRRVNLLGLDADGLARLCAQWGQKPFRARQLMRWLHQRGQADFDAMTDLAREFRELLRERAVVEAPAVISDHVSADGTRKWLLDVGGGNAVETVFIPETDRGTLCVSTQAGCAVNCVFCSTGKQGFSRNLDTHEIVAQLWHANRALGAYAREKGVAEDRVISNVVFMGMGEPLQNYAATLTALRIMLDDNAYGLSRRRVTVSTSGVVPMIDRLREDCPVALAVSLHAPNDVLRDELVPLNRKYPLAELMAACSRYLESAPRDFITFEYVMLDGVNDSDRHAEELVELVRTVPCKFNLIPFNPFPGSGLRKSRPERIKAFAQRLVDAGIVTTVRRTRGDDIDAACGQLAGEVQDRTRLRERMGARGRKVIAVSEAR</sequence>
<comment type="catalytic activity">
    <reaction evidence="14">
        <text>adenosine(2503) in 23S rRNA + 2 reduced [2Fe-2S]-[ferredoxin] + 2 S-adenosyl-L-methionine = 2-methyladenosine(2503) in 23S rRNA + 5'-deoxyadenosine + L-methionine + 2 oxidized [2Fe-2S]-[ferredoxin] + S-adenosyl-L-homocysteine</text>
        <dbReference type="Rhea" id="RHEA:42916"/>
        <dbReference type="Rhea" id="RHEA-COMP:10000"/>
        <dbReference type="Rhea" id="RHEA-COMP:10001"/>
        <dbReference type="Rhea" id="RHEA-COMP:10152"/>
        <dbReference type="Rhea" id="RHEA-COMP:10282"/>
        <dbReference type="ChEBI" id="CHEBI:17319"/>
        <dbReference type="ChEBI" id="CHEBI:33737"/>
        <dbReference type="ChEBI" id="CHEBI:33738"/>
        <dbReference type="ChEBI" id="CHEBI:57844"/>
        <dbReference type="ChEBI" id="CHEBI:57856"/>
        <dbReference type="ChEBI" id="CHEBI:59789"/>
        <dbReference type="ChEBI" id="CHEBI:74411"/>
        <dbReference type="ChEBI" id="CHEBI:74497"/>
        <dbReference type="EC" id="2.1.1.192"/>
    </reaction>
</comment>
<dbReference type="GO" id="GO:0070475">
    <property type="term" value="P:rRNA base methylation"/>
    <property type="evidence" value="ECO:0007669"/>
    <property type="project" value="UniProtKB-UniRule"/>
</dbReference>
<gene>
    <name evidence="14 16" type="primary">rlmN</name>
    <name evidence="16" type="ORF">FHP08_18220</name>
</gene>
<feature type="binding site" evidence="14">
    <location>
        <position position="317"/>
    </location>
    <ligand>
        <name>S-adenosyl-L-methionine</name>
        <dbReference type="ChEBI" id="CHEBI:59789"/>
    </ligand>
</feature>
<dbReference type="RefSeq" id="WP_147705939.1">
    <property type="nucleotide sequence ID" value="NZ_VDUY01000012.1"/>
</dbReference>
<dbReference type="InterPro" id="IPR048641">
    <property type="entry name" value="RlmN_N"/>
</dbReference>
<dbReference type="GO" id="GO:0046872">
    <property type="term" value="F:metal ion binding"/>
    <property type="evidence" value="ECO:0007669"/>
    <property type="project" value="UniProtKB-KW"/>
</dbReference>
<organism evidence="16 17">
    <name type="scientific">Zeimonas arvi</name>
    <dbReference type="NCBI Taxonomy" id="2498847"/>
    <lineage>
        <taxon>Bacteria</taxon>
        <taxon>Pseudomonadati</taxon>
        <taxon>Pseudomonadota</taxon>
        <taxon>Betaproteobacteria</taxon>
        <taxon>Burkholderiales</taxon>
        <taxon>Burkholderiaceae</taxon>
        <taxon>Zeimonas</taxon>
    </lineage>
</organism>
<comment type="function">
    <text evidence="14">Specifically methylates position 2 of adenine 2503 in 23S rRNA and position 2 of adenine 37 in tRNAs. m2A2503 modification seems to play a crucial role in the proofreading step occurring at the peptidyl transferase center and thus would serve to optimize ribosomal fidelity.</text>
</comment>
<dbReference type="GO" id="GO:0051539">
    <property type="term" value="F:4 iron, 4 sulfur cluster binding"/>
    <property type="evidence" value="ECO:0007669"/>
    <property type="project" value="UniProtKB-UniRule"/>
</dbReference>
<comment type="catalytic activity">
    <reaction evidence="14">
        <text>adenosine(37) in tRNA + 2 reduced [2Fe-2S]-[ferredoxin] + 2 S-adenosyl-L-methionine = 2-methyladenosine(37) in tRNA + 5'-deoxyadenosine + L-methionine + 2 oxidized [2Fe-2S]-[ferredoxin] + S-adenosyl-L-homocysteine</text>
        <dbReference type="Rhea" id="RHEA:43332"/>
        <dbReference type="Rhea" id="RHEA-COMP:10000"/>
        <dbReference type="Rhea" id="RHEA-COMP:10001"/>
        <dbReference type="Rhea" id="RHEA-COMP:10162"/>
        <dbReference type="Rhea" id="RHEA-COMP:10485"/>
        <dbReference type="ChEBI" id="CHEBI:17319"/>
        <dbReference type="ChEBI" id="CHEBI:33737"/>
        <dbReference type="ChEBI" id="CHEBI:33738"/>
        <dbReference type="ChEBI" id="CHEBI:57844"/>
        <dbReference type="ChEBI" id="CHEBI:57856"/>
        <dbReference type="ChEBI" id="CHEBI:59789"/>
        <dbReference type="ChEBI" id="CHEBI:74411"/>
        <dbReference type="ChEBI" id="CHEBI:74497"/>
        <dbReference type="EC" id="2.1.1.192"/>
    </reaction>
</comment>
<dbReference type="Pfam" id="PF21016">
    <property type="entry name" value="RlmN_N"/>
    <property type="match status" value="1"/>
</dbReference>
<dbReference type="FunFam" id="1.10.150.530:FF:000003">
    <property type="entry name" value="Dual-specificity RNA methyltransferase RlmN"/>
    <property type="match status" value="1"/>
</dbReference>
<dbReference type="PIRSF" id="PIRSF006004">
    <property type="entry name" value="CHP00048"/>
    <property type="match status" value="1"/>
</dbReference>
<evidence type="ECO:0000256" key="6">
    <source>
        <dbReference type="ARBA" id="ARBA00022603"/>
    </source>
</evidence>
<dbReference type="NCBIfam" id="TIGR00048">
    <property type="entry name" value="rRNA_mod_RlmN"/>
    <property type="match status" value="1"/>
</dbReference>
<dbReference type="InterPro" id="IPR007197">
    <property type="entry name" value="rSAM"/>
</dbReference>
<keyword evidence="3 14" id="KW-0004">4Fe-4S</keyword>
<accession>A0A5C8NLI0</accession>
<evidence type="ECO:0000256" key="13">
    <source>
        <dbReference type="ARBA" id="ARBA00023157"/>
    </source>
</evidence>
<dbReference type="InterPro" id="IPR004383">
    <property type="entry name" value="rRNA_lsu_MTrfase_RlmN/Cfr"/>
</dbReference>
<dbReference type="GO" id="GO:0019843">
    <property type="term" value="F:rRNA binding"/>
    <property type="evidence" value="ECO:0007669"/>
    <property type="project" value="UniProtKB-UniRule"/>
</dbReference>
<keyword evidence="12 14" id="KW-0411">Iron-sulfur</keyword>
<keyword evidence="10 14" id="KW-0479">Metal-binding</keyword>
<evidence type="ECO:0000256" key="1">
    <source>
        <dbReference type="ARBA" id="ARBA00004496"/>
    </source>
</evidence>
<feature type="binding site" evidence="14">
    <location>
        <begin position="186"/>
        <end position="187"/>
    </location>
    <ligand>
        <name>S-adenosyl-L-methionine</name>
        <dbReference type="ChEBI" id="CHEBI:59789"/>
    </ligand>
</feature>
<feature type="binding site" evidence="14">
    <location>
        <begin position="240"/>
        <end position="242"/>
    </location>
    <ligand>
        <name>S-adenosyl-L-methionine</name>
        <dbReference type="ChEBI" id="CHEBI:59789"/>
    </ligand>
</feature>
<evidence type="ECO:0000256" key="12">
    <source>
        <dbReference type="ARBA" id="ARBA00023014"/>
    </source>
</evidence>
<keyword evidence="9 14" id="KW-0819">tRNA processing</keyword>
<feature type="active site" description="S-methylcysteine intermediate" evidence="14">
    <location>
        <position position="360"/>
    </location>
</feature>
<comment type="caution">
    <text evidence="14">Lacks conserved residue(s) required for the propagation of feature annotation.</text>
</comment>
<dbReference type="InterPro" id="IPR058240">
    <property type="entry name" value="rSAM_sf"/>
</dbReference>
<keyword evidence="11 14" id="KW-0408">Iron</keyword>
<proteinExistence type="inferred from homology"/>
<evidence type="ECO:0000313" key="17">
    <source>
        <dbReference type="Proteomes" id="UP000321548"/>
    </source>
</evidence>
<evidence type="ECO:0000256" key="5">
    <source>
        <dbReference type="ARBA" id="ARBA00022552"/>
    </source>
</evidence>
<dbReference type="PROSITE" id="PS51918">
    <property type="entry name" value="RADICAL_SAM"/>
    <property type="match status" value="1"/>
</dbReference>
<evidence type="ECO:0000256" key="14">
    <source>
        <dbReference type="HAMAP-Rule" id="MF_01849"/>
    </source>
</evidence>